<dbReference type="PANTHER" id="PTHR34875:SF5">
    <property type="entry name" value="GLYCINE CLEAVAGE SYSTEM TRANSCRIPTIONAL REPRESSOR"/>
    <property type="match status" value="1"/>
</dbReference>
<dbReference type="AlphaFoldDB" id="A0A077FIY0"/>
<dbReference type="SUPFAM" id="SSF55021">
    <property type="entry name" value="ACT-like"/>
    <property type="match status" value="2"/>
</dbReference>
<dbReference type="GO" id="GO:0005737">
    <property type="term" value="C:cytoplasm"/>
    <property type="evidence" value="ECO:0007669"/>
    <property type="project" value="UniProtKB-SubCell"/>
</dbReference>
<keyword evidence="1" id="KW-0678">Repressor</keyword>
<dbReference type="Pfam" id="PF13740">
    <property type="entry name" value="ACT_6"/>
    <property type="match status" value="1"/>
</dbReference>
<dbReference type="InterPro" id="IPR016867">
    <property type="entry name" value="GcvR"/>
</dbReference>
<proteinExistence type="predicted"/>
<dbReference type="PIRSF" id="PIRSF028103">
    <property type="entry name" value="GcvR"/>
    <property type="match status" value="1"/>
</dbReference>
<dbReference type="HOGENOM" id="CLU_095322_0_1_6"/>
<dbReference type="EMBL" id="CP046621">
    <property type="protein sequence ID" value="QGW78879.1"/>
    <property type="molecule type" value="Genomic_DNA"/>
</dbReference>
<protein>
    <recommendedName>
        <fullName evidence="1">Glycine cleavage system transcriptional repressor</fullName>
    </recommendedName>
</protein>
<evidence type="ECO:0000313" key="2">
    <source>
        <dbReference type="EMBL" id="AIL63161.1"/>
    </source>
</evidence>
<dbReference type="PANTHER" id="PTHR34875">
    <property type="entry name" value="UPF0237 PROTEIN MJ1558"/>
    <property type="match status" value="1"/>
</dbReference>
<reference evidence="2" key="1">
    <citation type="submission" date="2014-07" db="EMBL/GenBank/DDBJ databases">
        <authorList>
            <person name="Lee K."/>
            <person name="Lim J.Y."/>
            <person name="Hwang I."/>
        </authorList>
    </citation>
    <scope>NUCLEOTIDE SEQUENCE [LARGE SCALE GENOMIC DNA]</scope>
    <source>
        <strain evidence="2">KL28</strain>
    </source>
</reference>
<dbReference type="Proteomes" id="UP000028931">
    <property type="component" value="Chromosome"/>
</dbReference>
<name>A0A077FIY0_9PSED</name>
<evidence type="ECO:0000256" key="1">
    <source>
        <dbReference type="PIRNR" id="PIRNR028103"/>
    </source>
</evidence>
<dbReference type="RefSeq" id="WP_038613813.1">
    <property type="nucleotide sequence ID" value="NZ_CP009048.1"/>
</dbReference>
<evidence type="ECO:0000313" key="5">
    <source>
        <dbReference type="Proteomes" id="UP000426235"/>
    </source>
</evidence>
<organism evidence="2 4">
    <name type="scientific">Pseudomonas alkylphenolica</name>
    <dbReference type="NCBI Taxonomy" id="237609"/>
    <lineage>
        <taxon>Bacteria</taxon>
        <taxon>Pseudomonadati</taxon>
        <taxon>Pseudomonadota</taxon>
        <taxon>Gammaproteobacteria</taxon>
        <taxon>Pseudomonadales</taxon>
        <taxon>Pseudomonadaceae</taxon>
        <taxon>Pseudomonas</taxon>
    </lineage>
</organism>
<dbReference type="Proteomes" id="UP000426235">
    <property type="component" value="Chromosome"/>
</dbReference>
<reference evidence="3" key="2">
    <citation type="submission" date="2019-12" db="EMBL/GenBank/DDBJ databases">
        <title>Hybrid Genome Assemblies of two High G+C Isolates from Undergraduate Microbiology Courses.</title>
        <authorList>
            <person name="Ne Ville C.J."/>
            <person name="Enright D."/>
            <person name="Hernandez I."/>
            <person name="Dodsworth J."/>
            <person name="Orwin P.M."/>
        </authorList>
    </citation>
    <scope>NUCLEOTIDE SEQUENCE [LARGE SCALE GENOMIC DNA]</scope>
    <source>
        <strain evidence="3">Neo</strain>
    </source>
</reference>
<evidence type="ECO:0000313" key="4">
    <source>
        <dbReference type="Proteomes" id="UP000028931"/>
    </source>
</evidence>
<dbReference type="OrthoDB" id="5814713at2"/>
<dbReference type="InterPro" id="IPR045865">
    <property type="entry name" value="ACT-like_dom_sf"/>
</dbReference>
<comment type="subcellular location">
    <subcellularLocation>
        <location evidence="1">Cytoplasm</location>
    </subcellularLocation>
</comment>
<keyword evidence="1" id="KW-0963">Cytoplasm</keyword>
<dbReference type="InterPro" id="IPR050990">
    <property type="entry name" value="UPF0237/GcvR_regulator"/>
</dbReference>
<accession>A0A077FIY0</accession>
<dbReference type="GO" id="GO:0006355">
    <property type="term" value="P:regulation of DNA-templated transcription"/>
    <property type="evidence" value="ECO:0007669"/>
    <property type="project" value="UniProtKB-UniRule"/>
</dbReference>
<dbReference type="eggNOG" id="COG2716">
    <property type="taxonomic scope" value="Bacteria"/>
</dbReference>
<sequence length="186" mass="20592">MSTPTVREQFLVISALGANPMELTNILCRASNDNRCSVVTSRLTRHGECSALVLQVAGSWDALARFEAALPGLAKKHTFTVNVVRSAELEVRPLALPYVAYVSAAYRPDIINELCQFFIDHHVELENLTCDTYQAPQTGGTMLNATFTVTLPAGTQISWLRDQFLDFSDALNLDALIEPWRPQNPL</sequence>
<gene>
    <name evidence="3" type="ORF">GPJ81_20025</name>
    <name evidence="2" type="ORF">PSAKL28_40140</name>
</gene>
<keyword evidence="5" id="KW-1185">Reference proteome</keyword>
<evidence type="ECO:0000313" key="3">
    <source>
        <dbReference type="EMBL" id="QGW78879.1"/>
    </source>
</evidence>
<dbReference type="EMBL" id="CP009048">
    <property type="protein sequence ID" value="AIL63161.1"/>
    <property type="molecule type" value="Genomic_DNA"/>
</dbReference>
<dbReference type="CDD" id="cd04869">
    <property type="entry name" value="ACT_GcvR_2"/>
    <property type="match status" value="1"/>
</dbReference>
<dbReference type="KEGG" id="palk:PSAKL28_40140"/>
<dbReference type="Gene3D" id="3.30.70.260">
    <property type="match status" value="2"/>
</dbReference>
<keyword evidence="1" id="KW-0804">Transcription</keyword>